<sequence>MKDHHLKAWLRLVETGSIRAAARSLHLSQAAITKAVKELEEDLDAPLVVRSSRGVTLTECGHQLTLRARMARSQLALARQDIRELQGGNTARVAVAVTPMAFLSVLPEVLRSFRLSMPLADVTIDEGLMPMVLPALREGAVDFAVAAPVRESIASDFSFEPLLNLETMLACRRGHPLENATRWDELLECEWLMYLSPGSQHTHFLESIRDAGLARPRRIIKVNTFGVGWNLLTRSDALLTCPAGMLKTAPYGDQVSRIPLAMALPPITLGILTLRDNPLSLAATRLAELFRRAIRSDARLA</sequence>
<evidence type="ECO:0000256" key="1">
    <source>
        <dbReference type="ARBA" id="ARBA00009437"/>
    </source>
</evidence>
<protein>
    <submittedName>
        <fullName evidence="6">LysR family transcriptional regulator</fullName>
    </submittedName>
</protein>
<evidence type="ECO:0000256" key="3">
    <source>
        <dbReference type="ARBA" id="ARBA00023125"/>
    </source>
</evidence>
<dbReference type="Gene3D" id="1.10.10.10">
    <property type="entry name" value="Winged helix-like DNA-binding domain superfamily/Winged helix DNA-binding domain"/>
    <property type="match status" value="1"/>
</dbReference>
<dbReference type="GO" id="GO:0003677">
    <property type="term" value="F:DNA binding"/>
    <property type="evidence" value="ECO:0007669"/>
    <property type="project" value="UniProtKB-KW"/>
</dbReference>
<keyword evidence="3" id="KW-0238">DNA-binding</keyword>
<dbReference type="PRINTS" id="PR00039">
    <property type="entry name" value="HTHLYSR"/>
</dbReference>
<dbReference type="SUPFAM" id="SSF46785">
    <property type="entry name" value="Winged helix' DNA-binding domain"/>
    <property type="match status" value="1"/>
</dbReference>
<dbReference type="GO" id="GO:0005829">
    <property type="term" value="C:cytosol"/>
    <property type="evidence" value="ECO:0007669"/>
    <property type="project" value="TreeGrafter"/>
</dbReference>
<dbReference type="EMBL" id="CP062804">
    <property type="protein sequence ID" value="QOT80287.1"/>
    <property type="molecule type" value="Genomic_DNA"/>
</dbReference>
<accession>A0A643G3I6</accession>
<reference evidence="6 7" key="1">
    <citation type="submission" date="2020-10" db="EMBL/GenBank/DDBJ databases">
        <title>Complete genome sequence of Cupriavidus basilensis CCUG 49340T.</title>
        <authorList>
            <person name="Salva-Serra F."/>
            <person name="Donoso R.A."/>
            <person name="Cho K.H."/>
            <person name="Yoo J.A."/>
            <person name="Lee K."/>
            <person name="Yoon S.-H."/>
            <person name="Perez-Pantoja D."/>
            <person name="Moore E.R.B."/>
        </authorList>
    </citation>
    <scope>NUCLEOTIDE SEQUENCE [LARGE SCALE GENOMIC DNA]</scope>
    <source>
        <strain evidence="7">CCUG 49340</strain>
    </source>
</reference>
<evidence type="ECO:0000256" key="4">
    <source>
        <dbReference type="ARBA" id="ARBA00023163"/>
    </source>
</evidence>
<dbReference type="InterPro" id="IPR036390">
    <property type="entry name" value="WH_DNA-bd_sf"/>
</dbReference>
<dbReference type="PROSITE" id="PS50931">
    <property type="entry name" value="HTH_LYSR"/>
    <property type="match status" value="1"/>
</dbReference>
<evidence type="ECO:0000256" key="2">
    <source>
        <dbReference type="ARBA" id="ARBA00023015"/>
    </source>
</evidence>
<dbReference type="GeneID" id="98403759"/>
<evidence type="ECO:0000313" key="7">
    <source>
        <dbReference type="Proteomes" id="UP000397656"/>
    </source>
</evidence>
<evidence type="ECO:0000259" key="5">
    <source>
        <dbReference type="PROSITE" id="PS50931"/>
    </source>
</evidence>
<dbReference type="RefSeq" id="WP_150984330.1">
    <property type="nucleotide sequence ID" value="NZ_CP062804.1"/>
</dbReference>
<dbReference type="SUPFAM" id="SSF53850">
    <property type="entry name" value="Periplasmic binding protein-like II"/>
    <property type="match status" value="1"/>
</dbReference>
<proteinExistence type="inferred from homology"/>
<dbReference type="InterPro" id="IPR050950">
    <property type="entry name" value="HTH-type_LysR_regulators"/>
</dbReference>
<dbReference type="Pfam" id="PF00126">
    <property type="entry name" value="HTH_1"/>
    <property type="match status" value="1"/>
</dbReference>
<dbReference type="Gene3D" id="3.40.190.10">
    <property type="entry name" value="Periplasmic binding protein-like II"/>
    <property type="match status" value="1"/>
</dbReference>
<comment type="similarity">
    <text evidence="1">Belongs to the LysR transcriptional regulatory family.</text>
</comment>
<name>A0A643G3I6_9BURK</name>
<gene>
    <name evidence="6" type="ORF">F7R26_022775</name>
</gene>
<dbReference type="AlphaFoldDB" id="A0A643G3I6"/>
<dbReference type="PANTHER" id="PTHR30419:SF30">
    <property type="entry name" value="LYSR FAMILY TRANSCRIPTIONAL REGULATOR"/>
    <property type="match status" value="1"/>
</dbReference>
<feature type="domain" description="HTH lysR-type" evidence="5">
    <location>
        <begin position="1"/>
        <end position="58"/>
    </location>
</feature>
<dbReference type="InterPro" id="IPR036388">
    <property type="entry name" value="WH-like_DNA-bd_sf"/>
</dbReference>
<dbReference type="Proteomes" id="UP000397656">
    <property type="component" value="Chromosome 2"/>
</dbReference>
<keyword evidence="4" id="KW-0804">Transcription</keyword>
<dbReference type="InterPro" id="IPR005119">
    <property type="entry name" value="LysR_subst-bd"/>
</dbReference>
<keyword evidence="2" id="KW-0805">Transcription regulation</keyword>
<dbReference type="GO" id="GO:0003700">
    <property type="term" value="F:DNA-binding transcription factor activity"/>
    <property type="evidence" value="ECO:0007669"/>
    <property type="project" value="InterPro"/>
</dbReference>
<dbReference type="Pfam" id="PF03466">
    <property type="entry name" value="LysR_substrate"/>
    <property type="match status" value="1"/>
</dbReference>
<dbReference type="InterPro" id="IPR000847">
    <property type="entry name" value="LysR_HTH_N"/>
</dbReference>
<evidence type="ECO:0000313" key="6">
    <source>
        <dbReference type="EMBL" id="QOT80287.1"/>
    </source>
</evidence>
<dbReference type="PANTHER" id="PTHR30419">
    <property type="entry name" value="HTH-TYPE TRANSCRIPTIONAL REGULATOR YBHD"/>
    <property type="match status" value="1"/>
</dbReference>
<organism evidence="6 7">
    <name type="scientific">Cupriavidus basilensis</name>
    <dbReference type="NCBI Taxonomy" id="68895"/>
    <lineage>
        <taxon>Bacteria</taxon>
        <taxon>Pseudomonadati</taxon>
        <taxon>Pseudomonadota</taxon>
        <taxon>Betaproteobacteria</taxon>
        <taxon>Burkholderiales</taxon>
        <taxon>Burkholderiaceae</taxon>
        <taxon>Cupriavidus</taxon>
    </lineage>
</organism>